<evidence type="ECO:0000313" key="8">
    <source>
        <dbReference type="EMBL" id="KAJ5449785.1"/>
    </source>
</evidence>
<feature type="transmembrane region" description="Helical" evidence="6">
    <location>
        <begin position="344"/>
        <end position="363"/>
    </location>
</feature>
<sequence>MADRPVDPVIRGTRYVQMPADIRRAVVRDWAEVERRVRWKTDWRLCTIAGLLCSLNLLDSGILSSAAVTSMLTDLDLDHGSRFSVAIFIFTIASVVFQLPCTLAVRFVGPRLWFAAITFTFGVLTLCTAFINTWRQMMAIRVLLGIAMSGIYPGLTYLISTWYLREEQQLRFAFLQAAEVSVLATGNLLNFGLNHLHGTAGLAGWRWMYLVQGAITCVLGIVTYWWMVDFPENSEHSFMFLTKREARVAAARIQDDRADLRFEPFSWGRLLECFKDVKVYGFACMFFLLNLVSTALSYFLPIILEGGMGFSANQAILMSVPPYYYAVIPVVVTSLTADKLRLRGPFIVFNALCIVAGFLMFGLPQSTQVTVRYIGTFIATGAYVSNWAALNAYQANNVVGQWKRAVTAAAVEAPLYQTAVWVSVGSQGLLMAIVGVFTLYFYKVNQQQKRHERVIEHVADYRYTY</sequence>
<reference evidence="8" key="2">
    <citation type="journal article" date="2023" name="IMA Fungus">
        <title>Comparative genomic study of the Penicillium genus elucidates a diverse pangenome and 15 lateral gene transfer events.</title>
        <authorList>
            <person name="Petersen C."/>
            <person name="Sorensen T."/>
            <person name="Nielsen M.R."/>
            <person name="Sondergaard T.E."/>
            <person name="Sorensen J.L."/>
            <person name="Fitzpatrick D.A."/>
            <person name="Frisvad J.C."/>
            <person name="Nielsen K.L."/>
        </authorList>
    </citation>
    <scope>NUCLEOTIDE SEQUENCE</scope>
    <source>
        <strain evidence="8">IBT 16125</strain>
    </source>
</reference>
<feature type="transmembrane region" description="Helical" evidence="6">
    <location>
        <begin position="172"/>
        <end position="193"/>
    </location>
</feature>
<dbReference type="InterPro" id="IPR011701">
    <property type="entry name" value="MFS"/>
</dbReference>
<feature type="transmembrane region" description="Helical" evidence="6">
    <location>
        <begin position="279"/>
        <end position="304"/>
    </location>
</feature>
<keyword evidence="3 6" id="KW-0812">Transmembrane</keyword>
<keyword evidence="4 6" id="KW-1133">Transmembrane helix</keyword>
<dbReference type="PROSITE" id="PS50850">
    <property type="entry name" value="MFS"/>
    <property type="match status" value="1"/>
</dbReference>
<dbReference type="InterPro" id="IPR036259">
    <property type="entry name" value="MFS_trans_sf"/>
</dbReference>
<dbReference type="EMBL" id="JAPVEA010000006">
    <property type="protein sequence ID" value="KAJ5449785.1"/>
    <property type="molecule type" value="Genomic_DNA"/>
</dbReference>
<dbReference type="GeneID" id="81599859"/>
<feature type="domain" description="Major facilitator superfamily (MFS) profile" evidence="7">
    <location>
        <begin position="45"/>
        <end position="465"/>
    </location>
</feature>
<evidence type="ECO:0000256" key="2">
    <source>
        <dbReference type="ARBA" id="ARBA00022448"/>
    </source>
</evidence>
<comment type="caution">
    <text evidence="8">The sequence shown here is derived from an EMBL/GenBank/DDBJ whole genome shotgun (WGS) entry which is preliminary data.</text>
</comment>
<dbReference type="Pfam" id="PF07690">
    <property type="entry name" value="MFS_1"/>
    <property type="match status" value="1"/>
</dbReference>
<evidence type="ECO:0000256" key="3">
    <source>
        <dbReference type="ARBA" id="ARBA00022692"/>
    </source>
</evidence>
<name>A0AAD6G2P2_9EURO</name>
<accession>A0AAD6G2P2</accession>
<feature type="transmembrane region" description="Helical" evidence="6">
    <location>
        <begin position="45"/>
        <end position="63"/>
    </location>
</feature>
<evidence type="ECO:0000313" key="9">
    <source>
        <dbReference type="Proteomes" id="UP001213681"/>
    </source>
</evidence>
<dbReference type="AlphaFoldDB" id="A0AAD6G2P2"/>
<feature type="transmembrane region" description="Helical" evidence="6">
    <location>
        <begin position="205"/>
        <end position="227"/>
    </location>
</feature>
<dbReference type="PANTHER" id="PTHR43791:SF58">
    <property type="entry name" value="TRANSPORTER, PUTATIVE (AFU_ORTHOLOGUE AFUA_8G04470)-RELATED"/>
    <property type="match status" value="1"/>
</dbReference>
<keyword evidence="9" id="KW-1185">Reference proteome</keyword>
<feature type="transmembrane region" description="Helical" evidence="6">
    <location>
        <begin position="420"/>
        <end position="442"/>
    </location>
</feature>
<dbReference type="PANTHER" id="PTHR43791">
    <property type="entry name" value="PERMEASE-RELATED"/>
    <property type="match status" value="1"/>
</dbReference>
<proteinExistence type="predicted"/>
<dbReference type="SUPFAM" id="SSF103473">
    <property type="entry name" value="MFS general substrate transporter"/>
    <property type="match status" value="1"/>
</dbReference>
<keyword evidence="2" id="KW-0813">Transport</keyword>
<evidence type="ECO:0000256" key="6">
    <source>
        <dbReference type="SAM" id="Phobius"/>
    </source>
</evidence>
<feature type="transmembrane region" description="Helical" evidence="6">
    <location>
        <begin position="83"/>
        <end position="105"/>
    </location>
</feature>
<feature type="transmembrane region" description="Helical" evidence="6">
    <location>
        <begin position="112"/>
        <end position="132"/>
    </location>
</feature>
<dbReference type="GO" id="GO:0022857">
    <property type="term" value="F:transmembrane transporter activity"/>
    <property type="evidence" value="ECO:0007669"/>
    <property type="project" value="InterPro"/>
</dbReference>
<dbReference type="Gene3D" id="1.20.1250.20">
    <property type="entry name" value="MFS general substrate transporter like domains"/>
    <property type="match status" value="2"/>
</dbReference>
<evidence type="ECO:0000256" key="1">
    <source>
        <dbReference type="ARBA" id="ARBA00004141"/>
    </source>
</evidence>
<comment type="subcellular location">
    <subcellularLocation>
        <location evidence="1">Membrane</location>
        <topology evidence="1">Multi-pass membrane protein</topology>
    </subcellularLocation>
</comment>
<evidence type="ECO:0000256" key="5">
    <source>
        <dbReference type="ARBA" id="ARBA00023136"/>
    </source>
</evidence>
<dbReference type="RefSeq" id="XP_056765320.1">
    <property type="nucleotide sequence ID" value="XM_056909616.1"/>
</dbReference>
<dbReference type="GO" id="GO:0016020">
    <property type="term" value="C:membrane"/>
    <property type="evidence" value="ECO:0007669"/>
    <property type="project" value="UniProtKB-SubCell"/>
</dbReference>
<dbReference type="InterPro" id="IPR020846">
    <property type="entry name" value="MFS_dom"/>
</dbReference>
<dbReference type="Proteomes" id="UP001213681">
    <property type="component" value="Unassembled WGS sequence"/>
</dbReference>
<feature type="transmembrane region" description="Helical" evidence="6">
    <location>
        <begin position="316"/>
        <end position="337"/>
    </location>
</feature>
<keyword evidence="5 6" id="KW-0472">Membrane</keyword>
<evidence type="ECO:0000259" key="7">
    <source>
        <dbReference type="PROSITE" id="PS50850"/>
    </source>
</evidence>
<feature type="transmembrane region" description="Helical" evidence="6">
    <location>
        <begin position="138"/>
        <end position="160"/>
    </location>
</feature>
<protein>
    <recommendedName>
        <fullName evidence="7">Major facilitator superfamily (MFS) profile domain-containing protein</fullName>
    </recommendedName>
</protein>
<reference evidence="8" key="1">
    <citation type="submission" date="2022-12" db="EMBL/GenBank/DDBJ databases">
        <authorList>
            <person name="Petersen C."/>
        </authorList>
    </citation>
    <scope>NUCLEOTIDE SEQUENCE</scope>
    <source>
        <strain evidence="8">IBT 16125</strain>
    </source>
</reference>
<gene>
    <name evidence="8" type="ORF">N7458_006234</name>
</gene>
<evidence type="ECO:0000256" key="4">
    <source>
        <dbReference type="ARBA" id="ARBA00022989"/>
    </source>
</evidence>
<organism evidence="8 9">
    <name type="scientific">Penicillium daleae</name>
    <dbReference type="NCBI Taxonomy" id="63821"/>
    <lineage>
        <taxon>Eukaryota</taxon>
        <taxon>Fungi</taxon>
        <taxon>Dikarya</taxon>
        <taxon>Ascomycota</taxon>
        <taxon>Pezizomycotina</taxon>
        <taxon>Eurotiomycetes</taxon>
        <taxon>Eurotiomycetidae</taxon>
        <taxon>Eurotiales</taxon>
        <taxon>Aspergillaceae</taxon>
        <taxon>Penicillium</taxon>
    </lineage>
</organism>